<dbReference type="EMBL" id="JANAVB010031617">
    <property type="protein sequence ID" value="KAJ6811544.1"/>
    <property type="molecule type" value="Genomic_DNA"/>
</dbReference>
<evidence type="ECO:0000313" key="2">
    <source>
        <dbReference type="EMBL" id="KAJ6811545.1"/>
    </source>
</evidence>
<accession>A0AAX6F5A1</accession>
<keyword evidence="3" id="KW-1185">Reference proteome</keyword>
<reference evidence="1" key="2">
    <citation type="submission" date="2023-04" db="EMBL/GenBank/DDBJ databases">
        <authorList>
            <person name="Bruccoleri R.E."/>
            <person name="Oakeley E.J."/>
            <person name="Faust A.-M."/>
            <person name="Dessus-Babus S."/>
            <person name="Altorfer M."/>
            <person name="Burckhardt D."/>
            <person name="Oertli M."/>
            <person name="Naumann U."/>
            <person name="Petersen F."/>
            <person name="Wong J."/>
        </authorList>
    </citation>
    <scope>NUCLEOTIDE SEQUENCE</scope>
    <source>
        <strain evidence="1">GSM-AAB239-AS_SAM_17_03QT</strain>
        <tissue evidence="1">Leaf</tissue>
    </source>
</reference>
<sequence length="38" mass="4267">MSLVFKSSYISFIILFIVLLCILSSNVSHSFIVNFIGN</sequence>
<dbReference type="EMBL" id="JANAVB010031617">
    <property type="protein sequence ID" value="KAJ6811545.1"/>
    <property type="molecule type" value="Genomic_DNA"/>
</dbReference>
<protein>
    <recommendedName>
        <fullName evidence="4">NADH dehydrogenase subunit 4L</fullName>
    </recommendedName>
</protein>
<evidence type="ECO:0008006" key="4">
    <source>
        <dbReference type="Google" id="ProtNLM"/>
    </source>
</evidence>
<organism evidence="1 3">
    <name type="scientific">Iris pallida</name>
    <name type="common">Sweet iris</name>
    <dbReference type="NCBI Taxonomy" id="29817"/>
    <lineage>
        <taxon>Eukaryota</taxon>
        <taxon>Viridiplantae</taxon>
        <taxon>Streptophyta</taxon>
        <taxon>Embryophyta</taxon>
        <taxon>Tracheophyta</taxon>
        <taxon>Spermatophyta</taxon>
        <taxon>Magnoliopsida</taxon>
        <taxon>Liliopsida</taxon>
        <taxon>Asparagales</taxon>
        <taxon>Iridaceae</taxon>
        <taxon>Iridoideae</taxon>
        <taxon>Irideae</taxon>
        <taxon>Iris</taxon>
    </lineage>
</organism>
<reference evidence="1" key="1">
    <citation type="journal article" date="2023" name="GigaByte">
        <title>Genome assembly of the bearded iris, Iris pallida Lam.</title>
        <authorList>
            <person name="Bruccoleri R.E."/>
            <person name="Oakeley E.J."/>
            <person name="Faust A.M.E."/>
            <person name="Altorfer M."/>
            <person name="Dessus-Babus S."/>
            <person name="Burckhardt D."/>
            <person name="Oertli M."/>
            <person name="Naumann U."/>
            <person name="Petersen F."/>
            <person name="Wong J."/>
        </authorList>
    </citation>
    <scope>NUCLEOTIDE SEQUENCE</scope>
    <source>
        <strain evidence="1">GSM-AAB239-AS_SAM_17_03QT</strain>
    </source>
</reference>
<dbReference type="AlphaFoldDB" id="A0AAX6F5A1"/>
<name>A0AAX6F5A1_IRIPA</name>
<proteinExistence type="predicted"/>
<gene>
    <name evidence="1" type="ORF">M6B38_153195</name>
    <name evidence="2" type="ORF">M6B38_153200</name>
</gene>
<evidence type="ECO:0000313" key="1">
    <source>
        <dbReference type="EMBL" id="KAJ6811544.1"/>
    </source>
</evidence>
<dbReference type="Proteomes" id="UP001140949">
    <property type="component" value="Unassembled WGS sequence"/>
</dbReference>
<comment type="caution">
    <text evidence="1">The sequence shown here is derived from an EMBL/GenBank/DDBJ whole genome shotgun (WGS) entry which is preliminary data.</text>
</comment>
<evidence type="ECO:0000313" key="3">
    <source>
        <dbReference type="Proteomes" id="UP001140949"/>
    </source>
</evidence>